<comment type="caution">
    <text evidence="10">The sequence shown here is derived from an EMBL/GenBank/DDBJ whole genome shotgun (WGS) entry which is preliminary data.</text>
</comment>
<evidence type="ECO:0000256" key="6">
    <source>
        <dbReference type="ARBA" id="ARBA00022801"/>
    </source>
</evidence>
<feature type="non-terminal residue" evidence="10">
    <location>
        <position position="1"/>
    </location>
</feature>
<feature type="domain" description="DUF8040" evidence="9">
    <location>
        <begin position="17"/>
        <end position="99"/>
    </location>
</feature>
<evidence type="ECO:0000256" key="5">
    <source>
        <dbReference type="ARBA" id="ARBA00022723"/>
    </source>
</evidence>
<evidence type="ECO:0000256" key="1">
    <source>
        <dbReference type="ARBA" id="ARBA00001968"/>
    </source>
</evidence>
<dbReference type="Pfam" id="PF13359">
    <property type="entry name" value="DDE_Tnp_4"/>
    <property type="match status" value="1"/>
</dbReference>
<accession>A0ABR0ZY38</accession>
<evidence type="ECO:0000256" key="4">
    <source>
        <dbReference type="ARBA" id="ARBA00022722"/>
    </source>
</evidence>
<keyword evidence="11" id="KW-1185">Reference proteome</keyword>
<gene>
    <name evidence="10" type="ORF">HHUSO_G6446</name>
</gene>
<dbReference type="PANTHER" id="PTHR22930:SF236">
    <property type="entry name" value="PROTEIN ALP1-LIKE-RELATED"/>
    <property type="match status" value="1"/>
</dbReference>
<dbReference type="Pfam" id="PF26138">
    <property type="entry name" value="DUF8040"/>
    <property type="match status" value="1"/>
</dbReference>
<dbReference type="InterPro" id="IPR058353">
    <property type="entry name" value="DUF8040"/>
</dbReference>
<evidence type="ECO:0000313" key="10">
    <source>
        <dbReference type="EMBL" id="KAK6489599.1"/>
    </source>
</evidence>
<sequence>THIRSTDWWERIVGNFTDTQWLNNFRMSQETFEYLCQRLTPTLQRSDTKFRLCVPVHKRVAIALWKLATNSNYRSVGHLFGVSKATVCSCVQEFCMAVTKILLQEHMAVPSAEQCVGAIDGSHIPIIAPQHYHCDYFNRKGWHSIILQAVVDGKGHFWDLNVGFPGSVHDARVLKNSTLWTLASSNRLFPNITRNISGCDVGYYILGDPAYPLQRWLMKPFSDTGRLSGQQRQYNYRVSRARSVVENAFGRLKGRWRCLLKRNDCDVNLVKRMVLTCCVLHNICEKHGEYYSDDWAATLELAQPVHVLPERGVNEGAAVREALVEYFSADM</sequence>
<keyword evidence="4" id="KW-0540">Nuclease</keyword>
<dbReference type="PANTHER" id="PTHR22930">
    <property type="match status" value="1"/>
</dbReference>
<dbReference type="EMBL" id="JAHFZB010000005">
    <property type="protein sequence ID" value="KAK6489599.1"/>
    <property type="molecule type" value="Genomic_DNA"/>
</dbReference>
<comment type="similarity">
    <text evidence="3">Belongs to the HARBI1 family.</text>
</comment>
<dbReference type="Proteomes" id="UP001369086">
    <property type="component" value="Unassembled WGS sequence"/>
</dbReference>
<protein>
    <submittedName>
        <fullName evidence="10">Protein ANTAGONIST OF LIKE HETEROCHROMATIN PROTEIN 1-like</fullName>
    </submittedName>
</protein>
<evidence type="ECO:0000256" key="2">
    <source>
        <dbReference type="ARBA" id="ARBA00004123"/>
    </source>
</evidence>
<evidence type="ECO:0000256" key="7">
    <source>
        <dbReference type="ARBA" id="ARBA00023242"/>
    </source>
</evidence>
<evidence type="ECO:0000256" key="3">
    <source>
        <dbReference type="ARBA" id="ARBA00006958"/>
    </source>
</evidence>
<name>A0ABR0ZY38_HUSHU</name>
<evidence type="ECO:0000259" key="8">
    <source>
        <dbReference type="Pfam" id="PF13359"/>
    </source>
</evidence>
<proteinExistence type="inferred from homology"/>
<comment type="subcellular location">
    <subcellularLocation>
        <location evidence="2">Nucleus</location>
    </subcellularLocation>
</comment>
<keyword evidence="5" id="KW-0479">Metal-binding</keyword>
<dbReference type="InterPro" id="IPR045249">
    <property type="entry name" value="HARBI1-like"/>
</dbReference>
<keyword evidence="7" id="KW-0539">Nucleus</keyword>
<organism evidence="10 11">
    <name type="scientific">Huso huso</name>
    <name type="common">Beluga</name>
    <name type="synonym">Acipenser huso</name>
    <dbReference type="NCBI Taxonomy" id="61971"/>
    <lineage>
        <taxon>Eukaryota</taxon>
        <taxon>Metazoa</taxon>
        <taxon>Chordata</taxon>
        <taxon>Craniata</taxon>
        <taxon>Vertebrata</taxon>
        <taxon>Euteleostomi</taxon>
        <taxon>Actinopterygii</taxon>
        <taxon>Chondrostei</taxon>
        <taxon>Acipenseriformes</taxon>
        <taxon>Acipenseridae</taxon>
        <taxon>Huso</taxon>
    </lineage>
</organism>
<evidence type="ECO:0000259" key="9">
    <source>
        <dbReference type="Pfam" id="PF26138"/>
    </source>
</evidence>
<reference evidence="10 11" key="1">
    <citation type="submission" date="2021-05" db="EMBL/GenBank/DDBJ databases">
        <authorList>
            <person name="Zahm M."/>
            <person name="Klopp C."/>
            <person name="Cabau C."/>
            <person name="Kuhl H."/>
            <person name="Suciu R."/>
            <person name="Ciorpac M."/>
            <person name="Holostenco D."/>
            <person name="Gessner J."/>
            <person name="Wuertz S."/>
            <person name="Hohne C."/>
            <person name="Stock M."/>
            <person name="Gislard M."/>
            <person name="Lluch J."/>
            <person name="Milhes M."/>
            <person name="Lampietro C."/>
            <person name="Lopez Roques C."/>
            <person name="Donnadieu C."/>
            <person name="Du K."/>
            <person name="Schartl M."/>
            <person name="Guiguen Y."/>
        </authorList>
    </citation>
    <scope>NUCLEOTIDE SEQUENCE [LARGE SCALE GENOMIC DNA]</scope>
    <source>
        <strain evidence="10">Hh-F2</strain>
        <tissue evidence="10">Blood</tissue>
    </source>
</reference>
<evidence type="ECO:0000313" key="11">
    <source>
        <dbReference type="Proteomes" id="UP001369086"/>
    </source>
</evidence>
<feature type="domain" description="DDE Tnp4" evidence="8">
    <location>
        <begin position="119"/>
        <end position="282"/>
    </location>
</feature>
<comment type="cofactor">
    <cofactor evidence="1">
        <name>a divalent metal cation</name>
        <dbReference type="ChEBI" id="CHEBI:60240"/>
    </cofactor>
</comment>
<dbReference type="InterPro" id="IPR027806">
    <property type="entry name" value="HARBI1_dom"/>
</dbReference>
<keyword evidence="6" id="KW-0378">Hydrolase</keyword>